<accession>A0ABW3BLD3</accession>
<dbReference type="PANTHER" id="PTHR30175:SF3">
    <property type="entry name" value="PTS SYSTEM N-ACETYLMURAMIC ACID-SPECIFIC EIIBC COMPONENT"/>
    <property type="match status" value="1"/>
</dbReference>
<name>A0ABW3BLD3_9ACTN</name>
<feature type="compositionally biased region" description="Low complexity" evidence="7">
    <location>
        <begin position="93"/>
        <end position="108"/>
    </location>
</feature>
<evidence type="ECO:0000256" key="3">
    <source>
        <dbReference type="ARBA" id="ARBA00022679"/>
    </source>
</evidence>
<dbReference type="PROSITE" id="PS51098">
    <property type="entry name" value="PTS_EIIB_TYPE_1"/>
    <property type="match status" value="1"/>
</dbReference>
<keyword evidence="2" id="KW-0762">Sugar transport</keyword>
<dbReference type="InterPro" id="IPR036878">
    <property type="entry name" value="Glu_permease_IIB"/>
</dbReference>
<dbReference type="Gene3D" id="3.30.1360.60">
    <property type="entry name" value="Glucose permease domain IIB"/>
    <property type="match status" value="1"/>
</dbReference>
<evidence type="ECO:0000256" key="4">
    <source>
        <dbReference type="ARBA" id="ARBA00022683"/>
    </source>
</evidence>
<sequence>MSDPGATGHAATAHDLLALLGGERNVTSVTNCISRLRIGVADRALVQDQEIRDHPKVLGVVEDETFQIVLGPAAVSKVAEEFARSVETERAAAKGAGPAGAEGTAPAA</sequence>
<feature type="active site" description="Phosphocysteine intermediate; for EIIB activity" evidence="6">
    <location>
        <position position="32"/>
    </location>
</feature>
<gene>
    <name evidence="9" type="ORF">ACFQZU_21280</name>
</gene>
<evidence type="ECO:0000313" key="10">
    <source>
        <dbReference type="Proteomes" id="UP001596956"/>
    </source>
</evidence>
<dbReference type="CDD" id="cd00212">
    <property type="entry name" value="PTS_IIB_glc"/>
    <property type="match status" value="1"/>
</dbReference>
<reference evidence="10" key="1">
    <citation type="journal article" date="2019" name="Int. J. Syst. Evol. Microbiol.">
        <title>The Global Catalogue of Microorganisms (GCM) 10K type strain sequencing project: providing services to taxonomists for standard genome sequencing and annotation.</title>
        <authorList>
            <consortium name="The Broad Institute Genomics Platform"/>
            <consortium name="The Broad Institute Genome Sequencing Center for Infectious Disease"/>
            <person name="Wu L."/>
            <person name="Ma J."/>
        </authorList>
    </citation>
    <scope>NUCLEOTIDE SEQUENCE [LARGE SCALE GENOMIC DNA]</scope>
    <source>
        <strain evidence="10">CCUG 63369</strain>
    </source>
</reference>
<feature type="domain" description="PTS EIIB type-1" evidence="8">
    <location>
        <begin position="10"/>
        <end position="92"/>
    </location>
</feature>
<keyword evidence="10" id="KW-1185">Reference proteome</keyword>
<evidence type="ECO:0000256" key="2">
    <source>
        <dbReference type="ARBA" id="ARBA00022597"/>
    </source>
</evidence>
<dbReference type="InterPro" id="IPR050558">
    <property type="entry name" value="PTS_Sugar-Specific_Components"/>
</dbReference>
<evidence type="ECO:0000256" key="1">
    <source>
        <dbReference type="ARBA" id="ARBA00022448"/>
    </source>
</evidence>
<organism evidence="9 10">
    <name type="scientific">Streptomonospora algeriensis</name>
    <dbReference type="NCBI Taxonomy" id="995084"/>
    <lineage>
        <taxon>Bacteria</taxon>
        <taxon>Bacillati</taxon>
        <taxon>Actinomycetota</taxon>
        <taxon>Actinomycetes</taxon>
        <taxon>Streptosporangiales</taxon>
        <taxon>Nocardiopsidaceae</taxon>
        <taxon>Streptomonospora</taxon>
    </lineage>
</organism>
<feature type="region of interest" description="Disordered" evidence="7">
    <location>
        <begin position="88"/>
        <end position="108"/>
    </location>
</feature>
<dbReference type="PANTHER" id="PTHR30175">
    <property type="entry name" value="PHOSPHOTRANSFERASE SYSTEM TRANSPORT PROTEIN"/>
    <property type="match status" value="1"/>
</dbReference>
<dbReference type="SUPFAM" id="SSF55604">
    <property type="entry name" value="Glucose permease domain IIB"/>
    <property type="match status" value="1"/>
</dbReference>
<dbReference type="Proteomes" id="UP001596956">
    <property type="component" value="Unassembled WGS sequence"/>
</dbReference>
<dbReference type="InterPro" id="IPR018113">
    <property type="entry name" value="PTrfase_EIIB_Cys"/>
</dbReference>
<keyword evidence="4" id="KW-0598">Phosphotransferase system</keyword>
<dbReference type="InterPro" id="IPR001996">
    <property type="entry name" value="PTS_IIB_1"/>
</dbReference>
<evidence type="ECO:0000256" key="7">
    <source>
        <dbReference type="SAM" id="MobiDB-lite"/>
    </source>
</evidence>
<keyword evidence="5" id="KW-0418">Kinase</keyword>
<dbReference type="Pfam" id="PF00367">
    <property type="entry name" value="PTS_EIIB"/>
    <property type="match status" value="1"/>
</dbReference>
<proteinExistence type="predicted"/>
<keyword evidence="3" id="KW-0808">Transferase</keyword>
<feature type="non-terminal residue" evidence="9">
    <location>
        <position position="108"/>
    </location>
</feature>
<keyword evidence="1" id="KW-0813">Transport</keyword>
<evidence type="ECO:0000259" key="8">
    <source>
        <dbReference type="PROSITE" id="PS51098"/>
    </source>
</evidence>
<comment type="caution">
    <text evidence="9">The sequence shown here is derived from an EMBL/GenBank/DDBJ whole genome shotgun (WGS) entry which is preliminary data.</text>
</comment>
<protein>
    <submittedName>
        <fullName evidence="9">PTS glucose/sucrose transporter subunit IIB</fullName>
    </submittedName>
</protein>
<evidence type="ECO:0000313" key="9">
    <source>
        <dbReference type="EMBL" id="MFD0803832.1"/>
    </source>
</evidence>
<dbReference type="EMBL" id="JBHTHR010001153">
    <property type="protein sequence ID" value="MFD0803832.1"/>
    <property type="molecule type" value="Genomic_DNA"/>
</dbReference>
<evidence type="ECO:0000256" key="6">
    <source>
        <dbReference type="PROSITE-ProRule" id="PRU00421"/>
    </source>
</evidence>
<evidence type="ECO:0000256" key="5">
    <source>
        <dbReference type="ARBA" id="ARBA00022777"/>
    </source>
</evidence>